<reference evidence="2 3" key="1">
    <citation type="journal article" date="2015" name="Nature">
        <title>rRNA introns, odd ribosomes, and small enigmatic genomes across a large radiation of phyla.</title>
        <authorList>
            <person name="Brown C.T."/>
            <person name="Hug L.A."/>
            <person name="Thomas B.C."/>
            <person name="Sharon I."/>
            <person name="Castelle C.J."/>
            <person name="Singh A."/>
            <person name="Wilkins M.J."/>
            <person name="Williams K.H."/>
            <person name="Banfield J.F."/>
        </authorList>
    </citation>
    <scope>NUCLEOTIDE SEQUENCE [LARGE SCALE GENOMIC DNA]</scope>
</reference>
<evidence type="ECO:0000256" key="1">
    <source>
        <dbReference type="SAM" id="SignalP"/>
    </source>
</evidence>
<dbReference type="Proteomes" id="UP000034849">
    <property type="component" value="Unassembled WGS sequence"/>
</dbReference>
<comment type="caution">
    <text evidence="2">The sequence shown here is derived from an EMBL/GenBank/DDBJ whole genome shotgun (WGS) entry which is preliminary data.</text>
</comment>
<proteinExistence type="predicted"/>
<feature type="chain" id="PRO_5002532387" description="Lipoprotein" evidence="1">
    <location>
        <begin position="23"/>
        <end position="145"/>
    </location>
</feature>
<gene>
    <name evidence="2" type="ORF">US42_C0010G0017</name>
</gene>
<dbReference type="EMBL" id="LBSX01000010">
    <property type="protein sequence ID" value="KKQ27370.1"/>
    <property type="molecule type" value="Genomic_DNA"/>
</dbReference>
<accession>A0A0G0GMI5</accession>
<evidence type="ECO:0000313" key="2">
    <source>
        <dbReference type="EMBL" id="KKQ27370.1"/>
    </source>
</evidence>
<feature type="signal peptide" evidence="1">
    <location>
        <begin position="1"/>
        <end position="22"/>
    </location>
</feature>
<evidence type="ECO:0000313" key="3">
    <source>
        <dbReference type="Proteomes" id="UP000034849"/>
    </source>
</evidence>
<dbReference type="PROSITE" id="PS51257">
    <property type="entry name" value="PROKAR_LIPOPROTEIN"/>
    <property type="match status" value="1"/>
</dbReference>
<dbReference type="AlphaFoldDB" id="A0A0G0GMI5"/>
<keyword evidence="1" id="KW-0732">Signal</keyword>
<protein>
    <recommendedName>
        <fullName evidence="4">Lipoprotein</fullName>
    </recommendedName>
</protein>
<sequence>MKKNILVGLLIINLFLSGCALNSGNEKFVLTTEPQDAEFYIANGWTGGMGSMPILNKEKTGTLQYENLPVYFDESQNEIISAKLPSCYEGRPEIKVSAKIQLEKKSGVNYSLPPTEDETIVEESYYEAKVLELKNIEVKATECRD</sequence>
<evidence type="ECO:0008006" key="4">
    <source>
        <dbReference type="Google" id="ProtNLM"/>
    </source>
</evidence>
<dbReference type="STRING" id="1619046.US42_C0010G0017"/>
<organism evidence="2 3">
    <name type="scientific">Candidatus Magasanikbacteria bacterium GW2011_GWC2_37_14</name>
    <dbReference type="NCBI Taxonomy" id="1619046"/>
    <lineage>
        <taxon>Bacteria</taxon>
        <taxon>Candidatus Magasanikiibacteriota</taxon>
    </lineage>
</organism>
<name>A0A0G0GMI5_9BACT</name>